<dbReference type="OrthoDB" id="517705at2"/>
<keyword evidence="2" id="KW-1277">Toxin-antitoxin system</keyword>
<name>A0A2T1DUT0_9CYAN</name>
<dbReference type="Pfam" id="PF03693">
    <property type="entry name" value="ParD_antitoxin"/>
    <property type="match status" value="1"/>
</dbReference>
<dbReference type="NCBIfam" id="TIGR02606">
    <property type="entry name" value="antidote_CC2985"/>
    <property type="match status" value="1"/>
</dbReference>
<dbReference type="Gene3D" id="6.10.10.120">
    <property type="entry name" value="Antitoxin ParD1-like"/>
    <property type="match status" value="1"/>
</dbReference>
<dbReference type="RefSeq" id="WP_106260248.1">
    <property type="nucleotide sequence ID" value="NZ_CAWNSW010000132.1"/>
</dbReference>
<dbReference type="PANTHER" id="PTHR36582:SF2">
    <property type="entry name" value="ANTITOXIN PARD"/>
    <property type="match status" value="1"/>
</dbReference>
<comment type="similarity">
    <text evidence="1">Belongs to the ParD antitoxin family.</text>
</comment>
<dbReference type="GO" id="GO:0006355">
    <property type="term" value="P:regulation of DNA-templated transcription"/>
    <property type="evidence" value="ECO:0007669"/>
    <property type="project" value="InterPro"/>
</dbReference>
<sequence length="87" mass="9855">MNVSLTSELEQYVSDKVASGLYHSASEVIREGLRLLKDQDALREIRLNELRQQIQAGIDSGESQPLNIEDVIDRGRQRHAQRSKASH</sequence>
<reference evidence="3 4" key="2">
    <citation type="submission" date="2018-03" db="EMBL/GenBank/DDBJ databases">
        <title>The ancient ancestry and fast evolution of plastids.</title>
        <authorList>
            <person name="Moore K.R."/>
            <person name="Magnabosco C."/>
            <person name="Momper L."/>
            <person name="Gold D.A."/>
            <person name="Bosak T."/>
            <person name="Fournier G.P."/>
        </authorList>
    </citation>
    <scope>NUCLEOTIDE SEQUENCE [LARGE SCALE GENOMIC DNA]</scope>
    <source>
        <strain evidence="3 4">ULC18</strain>
    </source>
</reference>
<accession>A0A2T1DUT0</accession>
<evidence type="ECO:0000256" key="1">
    <source>
        <dbReference type="ARBA" id="ARBA00008580"/>
    </source>
</evidence>
<keyword evidence="4" id="KW-1185">Reference proteome</keyword>
<comment type="caution">
    <text evidence="3">The sequence shown here is derived from an EMBL/GenBank/DDBJ whole genome shotgun (WGS) entry which is preliminary data.</text>
</comment>
<dbReference type="Proteomes" id="UP000239576">
    <property type="component" value="Unassembled WGS sequence"/>
</dbReference>
<dbReference type="InterPro" id="IPR022789">
    <property type="entry name" value="ParD"/>
</dbReference>
<dbReference type="InterPro" id="IPR010985">
    <property type="entry name" value="Ribbon_hlx_hlx"/>
</dbReference>
<reference evidence="4" key="1">
    <citation type="submission" date="2018-02" db="EMBL/GenBank/DDBJ databases">
        <authorList>
            <person name="Moore K."/>
            <person name="Momper L."/>
        </authorList>
    </citation>
    <scope>NUCLEOTIDE SEQUENCE [LARGE SCALE GENOMIC DNA]</scope>
    <source>
        <strain evidence="4">ULC18</strain>
    </source>
</reference>
<dbReference type="InterPro" id="IPR038296">
    <property type="entry name" value="ParD_sf"/>
</dbReference>
<dbReference type="SUPFAM" id="SSF47598">
    <property type="entry name" value="Ribbon-helix-helix"/>
    <property type="match status" value="1"/>
</dbReference>
<evidence type="ECO:0000256" key="2">
    <source>
        <dbReference type="ARBA" id="ARBA00022649"/>
    </source>
</evidence>
<dbReference type="EMBL" id="PVWK01000150">
    <property type="protein sequence ID" value="PSB24222.1"/>
    <property type="molecule type" value="Genomic_DNA"/>
</dbReference>
<evidence type="ECO:0000313" key="4">
    <source>
        <dbReference type="Proteomes" id="UP000239576"/>
    </source>
</evidence>
<proteinExistence type="inferred from homology"/>
<gene>
    <name evidence="3" type="ORF">C7B82_27865</name>
</gene>
<dbReference type="PANTHER" id="PTHR36582">
    <property type="entry name" value="ANTITOXIN PARD"/>
    <property type="match status" value="1"/>
</dbReference>
<protein>
    <submittedName>
        <fullName evidence="3">Type II toxin-antitoxin system ParD family antitoxin</fullName>
    </submittedName>
</protein>
<dbReference type="AlphaFoldDB" id="A0A2T1DUT0"/>
<evidence type="ECO:0000313" key="3">
    <source>
        <dbReference type="EMBL" id="PSB24222.1"/>
    </source>
</evidence>
<organism evidence="3 4">
    <name type="scientific">Stenomitos frigidus ULC18</name>
    <dbReference type="NCBI Taxonomy" id="2107698"/>
    <lineage>
        <taxon>Bacteria</taxon>
        <taxon>Bacillati</taxon>
        <taxon>Cyanobacteriota</taxon>
        <taxon>Cyanophyceae</taxon>
        <taxon>Leptolyngbyales</taxon>
        <taxon>Leptolyngbyaceae</taxon>
        <taxon>Stenomitos</taxon>
    </lineage>
</organism>